<dbReference type="Pfam" id="PF12776">
    <property type="entry name" value="Myb_DNA-bind_3"/>
    <property type="match status" value="1"/>
</dbReference>
<comment type="caution">
    <text evidence="3">The sequence shown here is derived from an EMBL/GenBank/DDBJ whole genome shotgun (WGS) entry which is preliminary data.</text>
</comment>
<reference evidence="3 4" key="1">
    <citation type="journal article" date="2020" name="IScience">
        <title>Genome Sequencing of the Endangered Kingdonia uniflora (Circaeasteraceae, Ranunculales) Reveals Potential Mechanisms of Evolutionary Specialization.</title>
        <authorList>
            <person name="Sun Y."/>
            <person name="Deng T."/>
            <person name="Zhang A."/>
            <person name="Moore M.J."/>
            <person name="Landis J.B."/>
            <person name="Lin N."/>
            <person name="Zhang H."/>
            <person name="Zhang X."/>
            <person name="Huang J."/>
            <person name="Zhang X."/>
            <person name="Sun H."/>
            <person name="Wang H."/>
        </authorList>
    </citation>
    <scope>NUCLEOTIDE SEQUENCE [LARGE SCALE GENOMIC DNA]</scope>
    <source>
        <strain evidence="3">TB1705</strain>
        <tissue evidence="3">Leaf</tissue>
    </source>
</reference>
<protein>
    <recommendedName>
        <fullName evidence="2">Myb/SANT-like domain-containing protein</fullName>
    </recommendedName>
</protein>
<proteinExistence type="predicted"/>
<dbReference type="PANTHER" id="PTHR46929">
    <property type="entry name" value="EXPRESSED PROTEIN"/>
    <property type="match status" value="1"/>
</dbReference>
<keyword evidence="4" id="KW-1185">Reference proteome</keyword>
<feature type="region of interest" description="Disordered" evidence="1">
    <location>
        <begin position="225"/>
        <end position="256"/>
    </location>
</feature>
<organism evidence="3 4">
    <name type="scientific">Kingdonia uniflora</name>
    <dbReference type="NCBI Taxonomy" id="39325"/>
    <lineage>
        <taxon>Eukaryota</taxon>
        <taxon>Viridiplantae</taxon>
        <taxon>Streptophyta</taxon>
        <taxon>Embryophyta</taxon>
        <taxon>Tracheophyta</taxon>
        <taxon>Spermatophyta</taxon>
        <taxon>Magnoliopsida</taxon>
        <taxon>Ranunculales</taxon>
        <taxon>Circaeasteraceae</taxon>
        <taxon>Kingdonia</taxon>
    </lineage>
</organism>
<name>A0A7J7MDL2_9MAGN</name>
<dbReference type="Proteomes" id="UP000541444">
    <property type="component" value="Unassembled WGS sequence"/>
</dbReference>
<evidence type="ECO:0000259" key="2">
    <source>
        <dbReference type="Pfam" id="PF12776"/>
    </source>
</evidence>
<gene>
    <name evidence="3" type="ORF">GIB67_021624</name>
</gene>
<feature type="domain" description="Myb/SANT-like" evidence="2">
    <location>
        <begin position="82"/>
        <end position="164"/>
    </location>
</feature>
<dbReference type="AlphaFoldDB" id="A0A7J7MDL2"/>
<evidence type="ECO:0000313" key="3">
    <source>
        <dbReference type="EMBL" id="KAF6153019.1"/>
    </source>
</evidence>
<evidence type="ECO:0000256" key="1">
    <source>
        <dbReference type="SAM" id="MobiDB-lite"/>
    </source>
</evidence>
<accession>A0A7J7MDL2</accession>
<dbReference type="EMBL" id="JACGCM010001588">
    <property type="protein sequence ID" value="KAF6153019.1"/>
    <property type="molecule type" value="Genomic_DNA"/>
</dbReference>
<dbReference type="PANTHER" id="PTHR46929:SF3">
    <property type="entry name" value="MYB_SANT-LIKE DOMAIN-CONTAINING PROTEIN"/>
    <property type="match status" value="1"/>
</dbReference>
<dbReference type="InterPro" id="IPR024752">
    <property type="entry name" value="Myb/SANT-like_dom"/>
</dbReference>
<evidence type="ECO:0000313" key="4">
    <source>
        <dbReference type="Proteomes" id="UP000541444"/>
    </source>
</evidence>
<feature type="compositionally biased region" description="Low complexity" evidence="1">
    <location>
        <begin position="227"/>
        <end position="246"/>
    </location>
</feature>
<sequence length="277" mass="31693">MFLHTVGYDQRNSATKFTFIRSGKTVSRYLHSTLNAMMGLYKEVFKQACTINSPTRDSSYTRSWHHYFELRMAPTYRKVYLRWDEKMDTIFINTLLEQRQYSQKTAGGWSLMEYNKASFNLKREANLDVTTEQCKTWWKTLKENLLLVKKNVESSGFGWNEETQLRNPSVKNYRDKAIPHYRDLDILVGKDYATGAEAGKGNDETNIPQQGVESAYFTIDERTPNRASSLTTPAGASAPSTGASTPKKNRVRRDSLDRADEAIEKLALAADKLARNV</sequence>